<dbReference type="Proteomes" id="UP000591735">
    <property type="component" value="Unassembled WGS sequence"/>
</dbReference>
<dbReference type="CDD" id="cd06150">
    <property type="entry name" value="YjgF_YER057c_UK114_like_2"/>
    <property type="match status" value="1"/>
</dbReference>
<name>A0A840ULE7_9GAMM</name>
<keyword evidence="3" id="KW-1185">Reference proteome</keyword>
<dbReference type="PANTHER" id="PTHR47328:SF1">
    <property type="entry name" value="RUTC FAMILY PROTEIN YOAB"/>
    <property type="match status" value="1"/>
</dbReference>
<protein>
    <submittedName>
        <fullName evidence="2">Enamine deaminase RidA (YjgF/YER057c/UK114 family)</fullName>
    </submittedName>
</protein>
<dbReference type="InterPro" id="IPR035959">
    <property type="entry name" value="RutC-like_sf"/>
</dbReference>
<accession>A0A840ULE7</accession>
<dbReference type="EMBL" id="JACHFE010000006">
    <property type="protein sequence ID" value="MBB5321906.1"/>
    <property type="molecule type" value="Genomic_DNA"/>
</dbReference>
<dbReference type="AlphaFoldDB" id="A0A840ULE7"/>
<dbReference type="Gene3D" id="3.30.1330.40">
    <property type="entry name" value="RutC-like"/>
    <property type="match status" value="1"/>
</dbReference>
<comment type="caution">
    <text evidence="2">The sequence shown here is derived from an EMBL/GenBank/DDBJ whole genome shotgun (WGS) entry which is preliminary data.</text>
</comment>
<dbReference type="InterPro" id="IPR035709">
    <property type="entry name" value="YoaB-like"/>
</dbReference>
<sequence length="159" mass="17324">MDYGAMMVNKRTNREPMAVSGLALGTVQSRFPFTFSNQARAMTIERIGTNQRMSKIVKHNGTAYLCGQVAKDTGGDIHTQVTGMLENVDELLESIGSGRDRMLSATIYLADMADFQALNEIWDNWVPEGEAPARACVQAKMASPELLVEISVIAAIPDA</sequence>
<dbReference type="PROSITE" id="PS01094">
    <property type="entry name" value="UPF0076"/>
    <property type="match status" value="1"/>
</dbReference>
<evidence type="ECO:0000256" key="1">
    <source>
        <dbReference type="ARBA" id="ARBA00010552"/>
    </source>
</evidence>
<dbReference type="InterPro" id="IPR006175">
    <property type="entry name" value="YjgF/YER057c/UK114"/>
</dbReference>
<evidence type="ECO:0000313" key="3">
    <source>
        <dbReference type="Proteomes" id="UP000591735"/>
    </source>
</evidence>
<organism evidence="2 3">
    <name type="scientific">Marinobacter oulmenensis</name>
    <dbReference type="NCBI Taxonomy" id="643747"/>
    <lineage>
        <taxon>Bacteria</taxon>
        <taxon>Pseudomonadati</taxon>
        <taxon>Pseudomonadota</taxon>
        <taxon>Gammaproteobacteria</taxon>
        <taxon>Pseudomonadales</taxon>
        <taxon>Marinobacteraceae</taxon>
        <taxon>Marinobacter</taxon>
    </lineage>
</organism>
<gene>
    <name evidence="2" type="ORF">HNR38_002401</name>
</gene>
<comment type="similarity">
    <text evidence="1">Belongs to the RutC family.</text>
</comment>
<dbReference type="PANTHER" id="PTHR47328">
    <property type="match status" value="1"/>
</dbReference>
<dbReference type="InterPro" id="IPR019897">
    <property type="entry name" value="RidA_CS"/>
</dbReference>
<dbReference type="SUPFAM" id="SSF55298">
    <property type="entry name" value="YjgF-like"/>
    <property type="match status" value="1"/>
</dbReference>
<dbReference type="Pfam" id="PF01042">
    <property type="entry name" value="Ribonuc_L-PSP"/>
    <property type="match status" value="1"/>
</dbReference>
<reference evidence="2 3" key="1">
    <citation type="submission" date="2020-08" db="EMBL/GenBank/DDBJ databases">
        <title>Genomic Encyclopedia of Type Strains, Phase IV (KMG-IV): sequencing the most valuable type-strain genomes for metagenomic binning, comparative biology and taxonomic classification.</title>
        <authorList>
            <person name="Goeker M."/>
        </authorList>
    </citation>
    <scope>NUCLEOTIDE SEQUENCE [LARGE SCALE GENOMIC DNA]</scope>
    <source>
        <strain evidence="2 3">DSM 22359</strain>
    </source>
</reference>
<proteinExistence type="inferred from homology"/>
<evidence type="ECO:0000313" key="2">
    <source>
        <dbReference type="EMBL" id="MBB5321906.1"/>
    </source>
</evidence>